<organism evidence="1">
    <name type="scientific">Arundo donax</name>
    <name type="common">Giant reed</name>
    <name type="synonym">Donax arundinaceus</name>
    <dbReference type="NCBI Taxonomy" id="35708"/>
    <lineage>
        <taxon>Eukaryota</taxon>
        <taxon>Viridiplantae</taxon>
        <taxon>Streptophyta</taxon>
        <taxon>Embryophyta</taxon>
        <taxon>Tracheophyta</taxon>
        <taxon>Spermatophyta</taxon>
        <taxon>Magnoliopsida</taxon>
        <taxon>Liliopsida</taxon>
        <taxon>Poales</taxon>
        <taxon>Poaceae</taxon>
        <taxon>PACMAD clade</taxon>
        <taxon>Arundinoideae</taxon>
        <taxon>Arundineae</taxon>
        <taxon>Arundo</taxon>
    </lineage>
</organism>
<evidence type="ECO:0000313" key="1">
    <source>
        <dbReference type="EMBL" id="JAD60231.1"/>
    </source>
</evidence>
<accession>A0A0A9BA71</accession>
<reference evidence="1" key="2">
    <citation type="journal article" date="2015" name="Data Brief">
        <title>Shoot transcriptome of the giant reed, Arundo donax.</title>
        <authorList>
            <person name="Barrero R.A."/>
            <person name="Guerrero F.D."/>
            <person name="Moolhuijzen P."/>
            <person name="Goolsby J.A."/>
            <person name="Tidwell J."/>
            <person name="Bellgard S.E."/>
            <person name="Bellgard M.I."/>
        </authorList>
    </citation>
    <scope>NUCLEOTIDE SEQUENCE</scope>
    <source>
        <tissue evidence="1">Shoot tissue taken approximately 20 cm above the soil surface</tissue>
    </source>
</reference>
<dbReference type="EMBL" id="GBRH01237664">
    <property type="protein sequence ID" value="JAD60231.1"/>
    <property type="molecule type" value="Transcribed_RNA"/>
</dbReference>
<sequence>MSSVQVQSLLFS</sequence>
<name>A0A0A9BA71_ARUDO</name>
<reference evidence="1" key="1">
    <citation type="submission" date="2014-09" db="EMBL/GenBank/DDBJ databases">
        <authorList>
            <person name="Magalhaes I.L.F."/>
            <person name="Oliveira U."/>
            <person name="Santos F.R."/>
            <person name="Vidigal T.H.D.A."/>
            <person name="Brescovit A.D."/>
            <person name="Santos A.J."/>
        </authorList>
    </citation>
    <scope>NUCLEOTIDE SEQUENCE</scope>
    <source>
        <tissue evidence="1">Shoot tissue taken approximately 20 cm above the soil surface</tissue>
    </source>
</reference>
<proteinExistence type="predicted"/>
<protein>
    <submittedName>
        <fullName evidence="1">Uncharacterized protein</fullName>
    </submittedName>
</protein>